<dbReference type="GO" id="GO:0016491">
    <property type="term" value="F:oxidoreductase activity"/>
    <property type="evidence" value="ECO:0007669"/>
    <property type="project" value="UniProtKB-KW"/>
</dbReference>
<dbReference type="Gene3D" id="1.10.405.10">
    <property type="entry name" value="Guanine Nucleotide Dissociation Inhibitor, domain 1"/>
    <property type="match status" value="1"/>
</dbReference>
<protein>
    <submittedName>
        <fullName evidence="6">Flavin monoamine oxidase family protein</fullName>
    </submittedName>
</protein>
<reference evidence="6 7" key="1">
    <citation type="submission" date="2018-08" db="EMBL/GenBank/DDBJ databases">
        <title>Actinomadura spongicola sp. nov., isolated from marine sponge Leucetta chagosensis.</title>
        <authorList>
            <person name="Li L."/>
            <person name="Lin H.W."/>
        </authorList>
    </citation>
    <scope>NUCLEOTIDE SEQUENCE [LARGE SCALE GENOMIC DNA]</scope>
    <source>
        <strain evidence="6 7">LHW52907</strain>
    </source>
</reference>
<dbReference type="SUPFAM" id="SSF51905">
    <property type="entry name" value="FAD/NAD(P)-binding domain"/>
    <property type="match status" value="1"/>
</dbReference>
<evidence type="ECO:0000259" key="5">
    <source>
        <dbReference type="Pfam" id="PF01593"/>
    </source>
</evidence>
<name>A0A372GDV1_9ACTN</name>
<dbReference type="Pfam" id="PF01593">
    <property type="entry name" value="Amino_oxidase"/>
    <property type="match status" value="1"/>
</dbReference>
<dbReference type="RefSeq" id="WP_117401392.1">
    <property type="nucleotide sequence ID" value="NZ_QVNQ01000006.1"/>
</dbReference>
<dbReference type="InterPro" id="IPR050703">
    <property type="entry name" value="Flavin_MAO"/>
</dbReference>
<feature type="binding site" evidence="4">
    <location>
        <begin position="38"/>
        <end position="39"/>
    </location>
    <ligand>
        <name>FAD</name>
        <dbReference type="ChEBI" id="CHEBI:57692"/>
    </ligand>
</feature>
<dbReference type="OrthoDB" id="337830at2"/>
<feature type="binding site" evidence="4">
    <location>
        <position position="19"/>
    </location>
    <ligand>
        <name>FAD</name>
        <dbReference type="ChEBI" id="CHEBI:57692"/>
    </ligand>
</feature>
<gene>
    <name evidence="6" type="ORF">D0T12_21235</name>
</gene>
<sequence length="453" mass="48636">MTDHRSHVTDVIVVGAGMSGLSCADTLLRQGVDVLVLEARDHVGGRTRLVEADGEILDLGGQFIGPGQDRVHALAKELGIEVFATHVAGDHLVETSSGRVRHWRGTVPRLSMPQLLDLAQAQARFERLARTIDPVAPWSSPNAAVLDDQTLATWIGRTLRTRGGRRLYSLATRLMWACEPSELSLLHALFYARSAGSLQAVMATEGGAQQDRLDQGAGELARRLAARLGDRVRLGAPVRWIAQNDDEVLIGTEAGDTVRAARVVVAIPPVLAGRIGYDPPLPAGRDGLTQRLAMGSAIKCLIVYPEPFWRSDGLSGQALSLRGPLSGVTDSSPRSGNRGVLVGILEGAVARELAALPEHERKSAVLDQLARLFGPRAARPCAYLEQDWSAEPFTRGAYAALFPPGAWTQYGPALRTPVGRIHWAGSETATRWYGYIDGAVRSGQAAADEVLMS</sequence>
<comment type="caution">
    <text evidence="6">The sequence shown here is derived from an EMBL/GenBank/DDBJ whole genome shotgun (WGS) entry which is preliminary data.</text>
</comment>
<keyword evidence="7" id="KW-1185">Reference proteome</keyword>
<evidence type="ECO:0000256" key="3">
    <source>
        <dbReference type="ARBA" id="ARBA00023002"/>
    </source>
</evidence>
<dbReference type="AlphaFoldDB" id="A0A372GDV1"/>
<dbReference type="PRINTS" id="PR00757">
    <property type="entry name" value="AMINEOXDASEF"/>
</dbReference>
<dbReference type="InterPro" id="IPR001613">
    <property type="entry name" value="Flavin_amine_oxidase"/>
</dbReference>
<dbReference type="Gene3D" id="3.90.660.10">
    <property type="match status" value="1"/>
</dbReference>
<accession>A0A372GDV1</accession>
<dbReference type="SUPFAM" id="SSF54373">
    <property type="entry name" value="FAD-linked reductases, C-terminal domain"/>
    <property type="match status" value="1"/>
</dbReference>
<evidence type="ECO:0000313" key="7">
    <source>
        <dbReference type="Proteomes" id="UP000262882"/>
    </source>
</evidence>
<dbReference type="EMBL" id="QVNQ01000006">
    <property type="protein sequence ID" value="RFS83561.1"/>
    <property type="molecule type" value="Genomic_DNA"/>
</dbReference>
<feature type="binding site" evidence="4">
    <location>
        <position position="238"/>
    </location>
    <ligand>
        <name>FAD</name>
        <dbReference type="ChEBI" id="CHEBI:57692"/>
    </ligand>
</feature>
<organism evidence="6 7">
    <name type="scientific">Actinomadura spongiicola</name>
    <dbReference type="NCBI Taxonomy" id="2303421"/>
    <lineage>
        <taxon>Bacteria</taxon>
        <taxon>Bacillati</taxon>
        <taxon>Actinomycetota</taxon>
        <taxon>Actinomycetes</taxon>
        <taxon>Streptosporangiales</taxon>
        <taxon>Thermomonosporaceae</taxon>
        <taxon>Actinomadura</taxon>
    </lineage>
</organism>
<feature type="domain" description="Amine oxidase" evidence="5">
    <location>
        <begin position="18"/>
        <end position="451"/>
    </location>
</feature>
<feature type="binding site" evidence="4">
    <location>
        <position position="427"/>
    </location>
    <ligand>
        <name>FAD</name>
        <dbReference type="ChEBI" id="CHEBI:57692"/>
    </ligand>
</feature>
<evidence type="ECO:0000256" key="1">
    <source>
        <dbReference type="ARBA" id="ARBA00001974"/>
    </source>
</evidence>
<dbReference type="PANTHER" id="PTHR43563">
    <property type="entry name" value="AMINE OXIDASE"/>
    <property type="match status" value="1"/>
</dbReference>
<dbReference type="Gene3D" id="3.50.50.60">
    <property type="entry name" value="FAD/NAD(P)-binding domain"/>
    <property type="match status" value="1"/>
</dbReference>
<evidence type="ECO:0000256" key="4">
    <source>
        <dbReference type="PIRSR" id="PIRSR601613-1"/>
    </source>
</evidence>
<dbReference type="InterPro" id="IPR036188">
    <property type="entry name" value="FAD/NAD-bd_sf"/>
</dbReference>
<dbReference type="InterPro" id="IPR002937">
    <property type="entry name" value="Amino_oxidase"/>
</dbReference>
<comment type="cofactor">
    <cofactor evidence="1">
        <name>FAD</name>
        <dbReference type="ChEBI" id="CHEBI:57692"/>
    </cofactor>
</comment>
<dbReference type="PANTHER" id="PTHR43563:SF1">
    <property type="entry name" value="AMINE OXIDASE [FLAVIN-CONTAINING] B"/>
    <property type="match status" value="1"/>
</dbReference>
<proteinExistence type="inferred from homology"/>
<comment type="similarity">
    <text evidence="2">Belongs to the flavin monoamine oxidase family.</text>
</comment>
<evidence type="ECO:0000313" key="6">
    <source>
        <dbReference type="EMBL" id="RFS83561.1"/>
    </source>
</evidence>
<dbReference type="PROSITE" id="PS51257">
    <property type="entry name" value="PROKAR_LIPOPROTEIN"/>
    <property type="match status" value="1"/>
</dbReference>
<evidence type="ECO:0000256" key="2">
    <source>
        <dbReference type="ARBA" id="ARBA00005995"/>
    </source>
</evidence>
<dbReference type="Proteomes" id="UP000262882">
    <property type="component" value="Unassembled WGS sequence"/>
</dbReference>
<keyword evidence="3" id="KW-0560">Oxidoreductase</keyword>